<evidence type="ECO:0008006" key="3">
    <source>
        <dbReference type="Google" id="ProtNLM"/>
    </source>
</evidence>
<dbReference type="PANTHER" id="PTHR47723:SF19">
    <property type="entry name" value="POLYNUCLEOTIDYL TRANSFERASE, RIBONUCLEASE H-LIKE SUPERFAMILY PROTEIN"/>
    <property type="match status" value="1"/>
</dbReference>
<dbReference type="SUPFAM" id="SSF53098">
    <property type="entry name" value="Ribonuclease H-like"/>
    <property type="match status" value="1"/>
</dbReference>
<sequence>MINGERHKRHLSDTGLCQVCKGGEEAIIHILRDCLAMKGLWQWIVPVRRRQEFFGAPLLSWLYNNLGAKLELGDYNWSTLFAVAVWWGWKWRCGNVFGSYGKCRDRVKFIKDMARGIAKAHVPGNSGGRIHRVERQIGWEPPKQDWCKINTDGASRGNPGLSAARGVLRDANGAWICGLRSI</sequence>
<proteinExistence type="predicted"/>
<accession>A0A6D2JIS6</accession>
<evidence type="ECO:0000313" key="2">
    <source>
        <dbReference type="Proteomes" id="UP000467841"/>
    </source>
</evidence>
<dbReference type="OrthoDB" id="1937258at2759"/>
<keyword evidence="2" id="KW-1185">Reference proteome</keyword>
<dbReference type="Proteomes" id="UP000467841">
    <property type="component" value="Unassembled WGS sequence"/>
</dbReference>
<dbReference type="InterPro" id="IPR012337">
    <property type="entry name" value="RNaseH-like_sf"/>
</dbReference>
<dbReference type="EMBL" id="CACVBM020001238">
    <property type="protein sequence ID" value="CAA7040940.1"/>
    <property type="molecule type" value="Genomic_DNA"/>
</dbReference>
<organism evidence="1 2">
    <name type="scientific">Microthlaspi erraticum</name>
    <dbReference type="NCBI Taxonomy" id="1685480"/>
    <lineage>
        <taxon>Eukaryota</taxon>
        <taxon>Viridiplantae</taxon>
        <taxon>Streptophyta</taxon>
        <taxon>Embryophyta</taxon>
        <taxon>Tracheophyta</taxon>
        <taxon>Spermatophyta</taxon>
        <taxon>Magnoliopsida</taxon>
        <taxon>eudicotyledons</taxon>
        <taxon>Gunneridae</taxon>
        <taxon>Pentapetalae</taxon>
        <taxon>rosids</taxon>
        <taxon>malvids</taxon>
        <taxon>Brassicales</taxon>
        <taxon>Brassicaceae</taxon>
        <taxon>Coluteocarpeae</taxon>
        <taxon>Microthlaspi</taxon>
    </lineage>
</organism>
<protein>
    <recommendedName>
        <fullName evidence="3">Reverse transcriptase zinc-binding domain-containing protein</fullName>
    </recommendedName>
</protein>
<comment type="caution">
    <text evidence="1">The sequence shown here is derived from an EMBL/GenBank/DDBJ whole genome shotgun (WGS) entry which is preliminary data.</text>
</comment>
<dbReference type="AlphaFoldDB" id="A0A6D2JIS6"/>
<reference evidence="1" key="1">
    <citation type="submission" date="2020-01" db="EMBL/GenBank/DDBJ databases">
        <authorList>
            <person name="Mishra B."/>
        </authorList>
    </citation>
    <scope>NUCLEOTIDE SEQUENCE [LARGE SCALE GENOMIC DNA]</scope>
</reference>
<dbReference type="PANTHER" id="PTHR47723">
    <property type="entry name" value="OS05G0353850 PROTEIN"/>
    <property type="match status" value="1"/>
</dbReference>
<evidence type="ECO:0000313" key="1">
    <source>
        <dbReference type="EMBL" id="CAA7040940.1"/>
    </source>
</evidence>
<name>A0A6D2JIS6_9BRAS</name>
<dbReference type="InterPro" id="IPR053151">
    <property type="entry name" value="RNase_H-like"/>
</dbReference>
<gene>
    <name evidence="1" type="ORF">MERR_LOCUS28175</name>
</gene>